<dbReference type="Pfam" id="PF03069">
    <property type="entry name" value="FmdA_AmdA"/>
    <property type="match status" value="2"/>
</dbReference>
<comment type="caution">
    <text evidence="1">The sequence shown here is derived from an EMBL/GenBank/DDBJ whole genome shotgun (WGS) entry which is preliminary data.</text>
</comment>
<reference evidence="1 2" key="1">
    <citation type="submission" date="2019-03" db="EMBL/GenBank/DDBJ databases">
        <title>Genomic Encyclopedia of Type Strains, Phase IV (KMG-IV): sequencing the most valuable type-strain genomes for metagenomic binning, comparative biology and taxonomic classification.</title>
        <authorList>
            <person name="Goeker M."/>
        </authorList>
    </citation>
    <scope>NUCLEOTIDE SEQUENCE [LARGE SCALE GENOMIC DNA]</scope>
    <source>
        <strain evidence="1 2">DSM 100433</strain>
    </source>
</reference>
<dbReference type="SUPFAM" id="SSF141130">
    <property type="entry name" value="Acetamidase/Formamidase-like"/>
    <property type="match status" value="1"/>
</dbReference>
<name>A0A9X8UM79_9FIRM</name>
<protein>
    <submittedName>
        <fullName evidence="1">Amidase</fullName>
    </submittedName>
</protein>
<dbReference type="Gene3D" id="2.40.10.120">
    <property type="match status" value="1"/>
</dbReference>
<dbReference type="PANTHER" id="PTHR31891:SF1">
    <property type="entry name" value="FORMAMIDASE C869.04-RELATED"/>
    <property type="match status" value="1"/>
</dbReference>
<proteinExistence type="predicted"/>
<keyword evidence="2" id="KW-1185">Reference proteome</keyword>
<dbReference type="AlphaFoldDB" id="A0A9X8UM79"/>
<dbReference type="PANTHER" id="PTHR31891">
    <property type="entry name" value="FORMAMIDASE C869.04-RELATED"/>
    <property type="match status" value="1"/>
</dbReference>
<accession>A0A9X8UM79</accession>
<dbReference type="GO" id="GO:0016811">
    <property type="term" value="F:hydrolase activity, acting on carbon-nitrogen (but not peptide) bonds, in linear amides"/>
    <property type="evidence" value="ECO:0007669"/>
    <property type="project" value="InterPro"/>
</dbReference>
<evidence type="ECO:0000313" key="1">
    <source>
        <dbReference type="EMBL" id="TCL45372.1"/>
    </source>
</evidence>
<evidence type="ECO:0000313" key="2">
    <source>
        <dbReference type="Proteomes" id="UP000294682"/>
    </source>
</evidence>
<dbReference type="RefSeq" id="WP_079698187.1">
    <property type="nucleotide sequence ID" value="NZ_JADNAH010000048.1"/>
</dbReference>
<dbReference type="OrthoDB" id="9811740at2"/>
<dbReference type="InterPro" id="IPR004304">
    <property type="entry name" value="FmdA_AmdA"/>
</dbReference>
<dbReference type="Gene3D" id="2.60.120.580">
    <property type="entry name" value="Acetamidase/Formamidase-like domains"/>
    <property type="match status" value="1"/>
</dbReference>
<dbReference type="EMBL" id="SLUK01000001">
    <property type="protein sequence ID" value="TCL45372.1"/>
    <property type="molecule type" value="Genomic_DNA"/>
</dbReference>
<gene>
    <name evidence="1" type="ORF">EDD78_101355</name>
</gene>
<organism evidence="1 2">
    <name type="scientific">Harryflintia acetispora</name>
    <dbReference type="NCBI Taxonomy" id="1849041"/>
    <lineage>
        <taxon>Bacteria</taxon>
        <taxon>Bacillati</taxon>
        <taxon>Bacillota</taxon>
        <taxon>Clostridia</taxon>
        <taxon>Eubacteriales</taxon>
        <taxon>Oscillospiraceae</taxon>
        <taxon>Harryflintia</taxon>
    </lineage>
</organism>
<sequence>MLTLKKFVYSFSKDNPPEAHACSGDVVQFISHDCFEGQIKSEADHEENIDFTHTNPATGPLFIEGAEPGDVLAVDVLDVDIADQGVILTIEGFGALWSTCELRTKMIDIKDGYAHFNDVKWPVDPMIGVIGTAPAGEPVPSGYSFPGGGNMDSRLIRAGATVYFPVQVPGALLAMGDVHATMGDGEVCETGIEIPAKIIVRVRLIKGFTLNWPVTETKDFWFVNTNGRTCDVAIQRGYEELQRLVMNAYGWDATDTTMYLSAQARLEANQAVLDENETDEEGDTFRVGVPKLASKPRLIG</sequence>
<dbReference type="Gene3D" id="3.10.28.20">
    <property type="entry name" value="Acetamidase/Formamidase-like domains"/>
    <property type="match status" value="1"/>
</dbReference>
<dbReference type="Proteomes" id="UP000294682">
    <property type="component" value="Unassembled WGS sequence"/>
</dbReference>